<name>A0ABR9B651_9BACL</name>
<reference evidence="2 3" key="1">
    <citation type="submission" date="2020-09" db="EMBL/GenBank/DDBJ databases">
        <title>Paenibacillus sp. CAU 1523 isolated from sand of Haeundae Beach.</title>
        <authorList>
            <person name="Kim W."/>
        </authorList>
    </citation>
    <scope>NUCLEOTIDE SEQUENCE [LARGE SCALE GENOMIC DNA]</scope>
    <source>
        <strain evidence="2 3">CAU 1523</strain>
    </source>
</reference>
<keyword evidence="1" id="KW-0472">Membrane</keyword>
<dbReference type="EMBL" id="JACYTN010000031">
    <property type="protein sequence ID" value="MBD8500930.1"/>
    <property type="molecule type" value="Genomic_DNA"/>
</dbReference>
<evidence type="ECO:0000256" key="1">
    <source>
        <dbReference type="SAM" id="Phobius"/>
    </source>
</evidence>
<protein>
    <recommendedName>
        <fullName evidence="4">DUF4179 domain-containing protein</fullName>
    </recommendedName>
</protein>
<keyword evidence="1" id="KW-1133">Transmembrane helix</keyword>
<accession>A0ABR9B651</accession>
<dbReference type="Proteomes" id="UP000634529">
    <property type="component" value="Unassembled WGS sequence"/>
</dbReference>
<evidence type="ECO:0000313" key="3">
    <source>
        <dbReference type="Proteomes" id="UP000634529"/>
    </source>
</evidence>
<gene>
    <name evidence="2" type="ORF">IFO66_21820</name>
</gene>
<feature type="transmembrane region" description="Helical" evidence="1">
    <location>
        <begin position="49"/>
        <end position="71"/>
    </location>
</feature>
<dbReference type="RefSeq" id="WP_192027147.1">
    <property type="nucleotide sequence ID" value="NZ_JACYTN010000031.1"/>
</dbReference>
<evidence type="ECO:0000313" key="2">
    <source>
        <dbReference type="EMBL" id="MBD8500930.1"/>
    </source>
</evidence>
<keyword evidence="1" id="KW-0812">Transmembrane</keyword>
<evidence type="ECO:0008006" key="4">
    <source>
        <dbReference type="Google" id="ProtNLM"/>
    </source>
</evidence>
<sequence length="357" mass="39806">MPMEHKIREYLHKEAGSMECPPALTQRIEQSYSKHLQRKRSDIFMKKRLLGGMIAAAILIPSAVFAAPPLIELLTRTPMTDEQVKLDKVSKEALEKLYDAFPETKSFNIIEASRVEGDAANSKDKKAIQTSLVLQEKGASGKKIRLDIGVAGAIDHIDQVNWEPQAKPVVSLTEKEMKAKVDTLIDKMYGDSENYEFRMEQMENSDNKTFMLNYTKKGEDIAFFQVFVHSNTISLSLAGGGTAPAVDGFFSLDGKPDKTADYFLNDENLFALLDMSAAELKQEIAKGKTVVEIAAAKKVSKQQVVDVIATTQAKKQIQGDEKEGSSVDKDTLRLMKKAVEPKVVHIIEHKTETPWKK</sequence>
<proteinExistence type="predicted"/>
<comment type="caution">
    <text evidence="2">The sequence shown here is derived from an EMBL/GenBank/DDBJ whole genome shotgun (WGS) entry which is preliminary data.</text>
</comment>
<organism evidence="2 3">
    <name type="scientific">Paenibacillus arenosi</name>
    <dbReference type="NCBI Taxonomy" id="2774142"/>
    <lineage>
        <taxon>Bacteria</taxon>
        <taxon>Bacillati</taxon>
        <taxon>Bacillota</taxon>
        <taxon>Bacilli</taxon>
        <taxon>Bacillales</taxon>
        <taxon>Paenibacillaceae</taxon>
        <taxon>Paenibacillus</taxon>
    </lineage>
</organism>
<keyword evidence="3" id="KW-1185">Reference proteome</keyword>